<accession>A0A0U4BY36</accession>
<dbReference type="InterPro" id="IPR051011">
    <property type="entry name" value="Metal_resp_trans_reg"/>
</dbReference>
<keyword evidence="6" id="KW-1185">Reference proteome</keyword>
<dbReference type="PROSITE" id="PS50987">
    <property type="entry name" value="HTH_ARSR_2"/>
    <property type="match status" value="1"/>
</dbReference>
<keyword evidence="3" id="KW-0804">Transcription</keyword>
<evidence type="ECO:0000313" key="5">
    <source>
        <dbReference type="EMBL" id="ALX03791.1"/>
    </source>
</evidence>
<evidence type="ECO:0000256" key="1">
    <source>
        <dbReference type="ARBA" id="ARBA00023015"/>
    </source>
</evidence>
<name>A0A0U4BY36_9ACTN</name>
<dbReference type="InterPro" id="IPR036390">
    <property type="entry name" value="WH_DNA-bd_sf"/>
</dbReference>
<dbReference type="CDD" id="cd00090">
    <property type="entry name" value="HTH_ARSR"/>
    <property type="match status" value="1"/>
</dbReference>
<dbReference type="SUPFAM" id="SSF46785">
    <property type="entry name" value="Winged helix' DNA-binding domain"/>
    <property type="match status" value="1"/>
</dbReference>
<organism evidence="5 6">
    <name type="scientific">Aeromicrobium erythreum</name>
    <dbReference type="NCBI Taxonomy" id="2041"/>
    <lineage>
        <taxon>Bacteria</taxon>
        <taxon>Bacillati</taxon>
        <taxon>Actinomycetota</taxon>
        <taxon>Actinomycetes</taxon>
        <taxon>Propionibacteriales</taxon>
        <taxon>Nocardioidaceae</taxon>
        <taxon>Aeromicrobium</taxon>
    </lineage>
</organism>
<gene>
    <name evidence="5" type="ORF">AERYTH_03260</name>
</gene>
<dbReference type="PANTHER" id="PTHR43132:SF8">
    <property type="entry name" value="HTH-TYPE TRANSCRIPTIONAL REGULATOR KMTR"/>
    <property type="match status" value="1"/>
</dbReference>
<dbReference type="EMBL" id="CP011502">
    <property type="protein sequence ID" value="ALX03791.1"/>
    <property type="molecule type" value="Genomic_DNA"/>
</dbReference>
<evidence type="ECO:0000256" key="3">
    <source>
        <dbReference type="ARBA" id="ARBA00023163"/>
    </source>
</evidence>
<dbReference type="PANTHER" id="PTHR43132">
    <property type="entry name" value="ARSENICAL RESISTANCE OPERON REPRESSOR ARSR-RELATED"/>
    <property type="match status" value="1"/>
</dbReference>
<dbReference type="STRING" id="2041.AERYTH_03260"/>
<dbReference type="GO" id="GO:0003677">
    <property type="term" value="F:DNA binding"/>
    <property type="evidence" value="ECO:0007669"/>
    <property type="project" value="UniProtKB-KW"/>
</dbReference>
<protein>
    <submittedName>
        <fullName evidence="5">ArsR family transcriptional regulator</fullName>
    </submittedName>
</protein>
<dbReference type="KEGG" id="aer:AERYTH_03260"/>
<feature type="domain" description="HTH arsR-type" evidence="4">
    <location>
        <begin position="13"/>
        <end position="107"/>
    </location>
</feature>
<evidence type="ECO:0000256" key="2">
    <source>
        <dbReference type="ARBA" id="ARBA00023125"/>
    </source>
</evidence>
<dbReference type="InterPro" id="IPR001845">
    <property type="entry name" value="HTH_ArsR_DNA-bd_dom"/>
</dbReference>
<dbReference type="NCBIfam" id="NF033788">
    <property type="entry name" value="HTH_metalloreg"/>
    <property type="match status" value="1"/>
</dbReference>
<reference evidence="5 6" key="1">
    <citation type="journal article" date="1991" name="Int. J. Syst. Bacteriol.">
        <title>Description of the erythromycin-producing bacterium Arthrobacter sp. strain NRRL B-3381 as Aeromicrobium erythreum gen. nov., sp. nov.</title>
        <authorList>
            <person name="Miller E.S."/>
            <person name="Woese C.R."/>
            <person name="Brenner S."/>
        </authorList>
    </citation>
    <scope>NUCLEOTIDE SEQUENCE [LARGE SCALE GENOMIC DNA]</scope>
    <source>
        <strain evidence="5 6">AR18</strain>
    </source>
</reference>
<dbReference type="SMART" id="SM00418">
    <property type="entry name" value="HTH_ARSR"/>
    <property type="match status" value="1"/>
</dbReference>
<proteinExistence type="predicted"/>
<evidence type="ECO:0000259" key="4">
    <source>
        <dbReference type="PROSITE" id="PS50987"/>
    </source>
</evidence>
<sequence length="114" mass="12613">MEPAPSLRHDVEPTPERLAEASEVFGLLSDRTRLHLLWVLARQDADVTTLADTVGASRTSVSQHLAKLRLAGLVEAHREGRRVRYTLVGGHLRRLLLEALGHADHVVTGEPHHV</sequence>
<dbReference type="PATRIC" id="fig|2041.4.peg.685"/>
<dbReference type="OrthoDB" id="9810923at2"/>
<dbReference type="InterPro" id="IPR011991">
    <property type="entry name" value="ArsR-like_HTH"/>
</dbReference>
<dbReference type="AlphaFoldDB" id="A0A0U4BY36"/>
<dbReference type="GO" id="GO:0003700">
    <property type="term" value="F:DNA-binding transcription factor activity"/>
    <property type="evidence" value="ECO:0007669"/>
    <property type="project" value="InterPro"/>
</dbReference>
<keyword evidence="1" id="KW-0805">Transcription regulation</keyword>
<dbReference type="Gene3D" id="1.10.10.10">
    <property type="entry name" value="Winged helix-like DNA-binding domain superfamily/Winged helix DNA-binding domain"/>
    <property type="match status" value="1"/>
</dbReference>
<dbReference type="PRINTS" id="PR00778">
    <property type="entry name" value="HTHARSR"/>
</dbReference>
<dbReference type="Pfam" id="PF01022">
    <property type="entry name" value="HTH_5"/>
    <property type="match status" value="1"/>
</dbReference>
<dbReference type="Proteomes" id="UP000067689">
    <property type="component" value="Chromosome"/>
</dbReference>
<dbReference type="InterPro" id="IPR036388">
    <property type="entry name" value="WH-like_DNA-bd_sf"/>
</dbReference>
<keyword evidence="2" id="KW-0238">DNA-binding</keyword>
<evidence type="ECO:0000313" key="6">
    <source>
        <dbReference type="Proteomes" id="UP000067689"/>
    </source>
</evidence>